<dbReference type="RefSeq" id="WP_103321770.1">
    <property type="nucleotide sequence ID" value="NZ_PPTF01000095.1"/>
</dbReference>
<evidence type="ECO:0000313" key="1">
    <source>
        <dbReference type="EMBL" id="POA96909.1"/>
    </source>
</evidence>
<keyword evidence="2" id="KW-1185">Reference proteome</keyword>
<comment type="caution">
    <text evidence="1">The sequence shown here is derived from an EMBL/GenBank/DDBJ whole genome shotgun (WGS) entry which is preliminary data.</text>
</comment>
<organism evidence="1 2">
    <name type="scientific">Chromobacterium sinusclupearum</name>
    <dbReference type="NCBI Taxonomy" id="2077146"/>
    <lineage>
        <taxon>Bacteria</taxon>
        <taxon>Pseudomonadati</taxon>
        <taxon>Pseudomonadota</taxon>
        <taxon>Betaproteobacteria</taxon>
        <taxon>Neisseriales</taxon>
        <taxon>Chromobacteriaceae</taxon>
        <taxon>Chromobacterium</taxon>
    </lineage>
</organism>
<accession>A0A2K4MIT3</accession>
<sequence length="303" mass="32544">MSNECLPVTLSLFELSRIGASAEHDGYRFDSDFAQPSGDGLRLTARSNGEDLAFWVPEPEWRDWLQPQLAVPRHGPIDAELLPLLAAWTLSPLDGWLQATGLPGLAAAAVESGDAPPPGWRLTLSMGSRRLPLYLEQAPAGWLQAVLTALQPSPQGEHELALALGWCVLTEADWADVAVGDALPIIGMADSLDAFWLHPQACPGRILLRESGDAVADGAALPLGEPSAGEWRLVVEAGRARFSALDLAAWRPEAQLFPRAAAYPALHLTRHGKTLALGQLLRLDDGWAVRIASRASEAQGRNC</sequence>
<evidence type="ECO:0008006" key="3">
    <source>
        <dbReference type="Google" id="ProtNLM"/>
    </source>
</evidence>
<evidence type="ECO:0000313" key="2">
    <source>
        <dbReference type="Proteomes" id="UP000236416"/>
    </source>
</evidence>
<gene>
    <name evidence="1" type="ORF">C2134_19675</name>
</gene>
<dbReference type="EMBL" id="PPTF01000095">
    <property type="protein sequence ID" value="POA96909.1"/>
    <property type="molecule type" value="Genomic_DNA"/>
</dbReference>
<name>A0A2K4MIT3_9NEIS</name>
<reference evidence="1 2" key="1">
    <citation type="submission" date="2018-01" db="EMBL/GenBank/DDBJ databases">
        <title>Genomic Sequence of Chromobacterium MWU13-2610 from wild cranberry bogs within the Cape Cod National Seashore.</title>
        <authorList>
            <person name="O'Hara-Hanley K."/>
            <person name="Soby S."/>
            <person name="Harrison A."/>
        </authorList>
    </citation>
    <scope>NUCLEOTIDE SEQUENCE [LARGE SCALE GENOMIC DNA]</scope>
    <source>
        <strain evidence="1 2">MWU13-2610</strain>
    </source>
</reference>
<dbReference type="AlphaFoldDB" id="A0A2K4MIT3"/>
<protein>
    <recommendedName>
        <fullName evidence="3">YscQ/HrcQ family type III secretion apparatus protein</fullName>
    </recommendedName>
</protein>
<proteinExistence type="predicted"/>
<dbReference type="Proteomes" id="UP000236416">
    <property type="component" value="Unassembled WGS sequence"/>
</dbReference>